<dbReference type="InterPro" id="IPR014729">
    <property type="entry name" value="Rossmann-like_a/b/a_fold"/>
</dbReference>
<dbReference type="CDD" id="cd01714">
    <property type="entry name" value="ETF_beta"/>
    <property type="match status" value="1"/>
</dbReference>
<comment type="caution">
    <text evidence="6">The sequence shown here is derived from an EMBL/GenBank/DDBJ whole genome shotgun (WGS) entry which is preliminary data.</text>
</comment>
<name>A0A8J7M087_9BACT</name>
<organism evidence="6 7">
    <name type="scientific">Geomesophilobacter sediminis</name>
    <dbReference type="NCBI Taxonomy" id="2798584"/>
    <lineage>
        <taxon>Bacteria</taxon>
        <taxon>Pseudomonadati</taxon>
        <taxon>Thermodesulfobacteriota</taxon>
        <taxon>Desulfuromonadia</taxon>
        <taxon>Geobacterales</taxon>
        <taxon>Geobacteraceae</taxon>
        <taxon>Geomesophilobacter</taxon>
    </lineage>
</organism>
<evidence type="ECO:0000256" key="2">
    <source>
        <dbReference type="ARBA" id="ARBA00016797"/>
    </source>
</evidence>
<dbReference type="AlphaFoldDB" id="A0A8J7M087"/>
<dbReference type="Proteomes" id="UP000636888">
    <property type="component" value="Unassembled WGS sequence"/>
</dbReference>
<evidence type="ECO:0000256" key="4">
    <source>
        <dbReference type="ARBA" id="ARBA00022982"/>
    </source>
</evidence>
<evidence type="ECO:0000256" key="1">
    <source>
        <dbReference type="ARBA" id="ARBA00007557"/>
    </source>
</evidence>
<dbReference type="PANTHER" id="PTHR21294:SF8">
    <property type="entry name" value="ELECTRON TRANSFER FLAVOPROTEIN SUBUNIT BETA"/>
    <property type="match status" value="1"/>
</dbReference>
<dbReference type="SMART" id="SM00893">
    <property type="entry name" value="ETF"/>
    <property type="match status" value="1"/>
</dbReference>
<evidence type="ECO:0000259" key="5">
    <source>
        <dbReference type="SMART" id="SM00893"/>
    </source>
</evidence>
<reference evidence="6" key="1">
    <citation type="submission" date="2020-12" db="EMBL/GenBank/DDBJ databases">
        <title>Geomonas sp. Red875, isolated from river sediment.</title>
        <authorList>
            <person name="Xu Z."/>
            <person name="Zhang Z."/>
            <person name="Masuda Y."/>
            <person name="Itoh H."/>
            <person name="Senoo K."/>
        </authorList>
    </citation>
    <scope>NUCLEOTIDE SEQUENCE</scope>
    <source>
        <strain evidence="6">Red875</strain>
    </source>
</reference>
<dbReference type="Gene3D" id="3.40.50.620">
    <property type="entry name" value="HUPs"/>
    <property type="match status" value="1"/>
</dbReference>
<gene>
    <name evidence="6" type="ORF">JFN93_04170</name>
</gene>
<dbReference type="SUPFAM" id="SSF52402">
    <property type="entry name" value="Adenine nucleotide alpha hydrolases-like"/>
    <property type="match status" value="1"/>
</dbReference>
<dbReference type="PIRSF" id="PIRSF000090">
    <property type="entry name" value="Beta-ETF"/>
    <property type="match status" value="1"/>
</dbReference>
<dbReference type="InterPro" id="IPR012255">
    <property type="entry name" value="ETF_b"/>
</dbReference>
<proteinExistence type="inferred from homology"/>
<dbReference type="EMBL" id="JAEMHM010000003">
    <property type="protein sequence ID" value="MBJ6723897.1"/>
    <property type="molecule type" value="Genomic_DNA"/>
</dbReference>
<feature type="domain" description="Electron transfer flavoprotein alpha/beta-subunit N-terminal" evidence="5">
    <location>
        <begin position="23"/>
        <end position="215"/>
    </location>
</feature>
<evidence type="ECO:0000256" key="3">
    <source>
        <dbReference type="ARBA" id="ARBA00022448"/>
    </source>
</evidence>
<dbReference type="InterPro" id="IPR014730">
    <property type="entry name" value="ETF_a/b_N"/>
</dbReference>
<comment type="similarity">
    <text evidence="1">Belongs to the ETF beta-subunit/FixA family.</text>
</comment>
<dbReference type="PANTHER" id="PTHR21294">
    <property type="entry name" value="ELECTRON TRANSFER FLAVOPROTEIN BETA-SUBUNIT"/>
    <property type="match status" value="1"/>
</dbReference>
<dbReference type="InterPro" id="IPR033948">
    <property type="entry name" value="ETF_beta_N"/>
</dbReference>
<keyword evidence="3" id="KW-0813">Transport</keyword>
<dbReference type="GO" id="GO:0009055">
    <property type="term" value="F:electron transfer activity"/>
    <property type="evidence" value="ECO:0007669"/>
    <property type="project" value="InterPro"/>
</dbReference>
<keyword evidence="4" id="KW-0249">Electron transport</keyword>
<evidence type="ECO:0000313" key="6">
    <source>
        <dbReference type="EMBL" id="MBJ6723897.1"/>
    </source>
</evidence>
<evidence type="ECO:0000313" key="7">
    <source>
        <dbReference type="Proteomes" id="UP000636888"/>
    </source>
</evidence>
<accession>A0A8J7M087</accession>
<sequence length="259" mass="28511">MKLLVCVKQVPDLESRFKPDPSGQWYSETDLAFRINEYDDYAVEQAVRLREQLGDAAELTVLSVGPDRVVEVLKKALAMGCDRAVHVQDPAPHLKDPWQIASIIAAYARSQQYDLIFTGFQSQDRGSAQIGPTIAELLGYACTTTLVGFSFADGVVTATRELEGGLKGVVKMKLPALVTCQLGLNVPRYPTLPNIMKAKKKELETVPVANLLQEETRIATESFYAPEKKGGGMVLEGDVTELVNRVYAILKEKTPALRQ</sequence>
<keyword evidence="7" id="KW-1185">Reference proteome</keyword>
<dbReference type="RefSeq" id="WP_199382737.1">
    <property type="nucleotide sequence ID" value="NZ_JAEMHM010000003.1"/>
</dbReference>
<protein>
    <recommendedName>
        <fullName evidence="2">Electron transfer flavoprotein subunit beta</fullName>
    </recommendedName>
</protein>
<dbReference type="Pfam" id="PF01012">
    <property type="entry name" value="ETF"/>
    <property type="match status" value="1"/>
</dbReference>